<evidence type="ECO:0000313" key="4">
    <source>
        <dbReference type="Proteomes" id="UP000271162"/>
    </source>
</evidence>
<keyword evidence="1" id="KW-1133">Transmembrane helix</keyword>
<dbReference type="AlphaFoldDB" id="A0A0N4XPK4"/>
<keyword evidence="2" id="KW-0732">Signal</keyword>
<evidence type="ECO:0000256" key="1">
    <source>
        <dbReference type="SAM" id="Phobius"/>
    </source>
</evidence>
<keyword evidence="1" id="KW-0812">Transmembrane</keyword>
<sequence>MTRWRAICTRTMMQVLLLSLALCASIRFFPDDNCRSEKLRELVLETVGIYPHQYSYQNLEQKIKKEKRSVCFFCFCFVLLFSMFYSSPNFYTGIENDFLQVLLTGSSSHRAWIMYWVL</sequence>
<accession>A0A0N4XPK4</accession>
<evidence type="ECO:0000313" key="5">
    <source>
        <dbReference type="WBParaSite" id="NBR_0000445601-mRNA-1"/>
    </source>
</evidence>
<keyword evidence="1" id="KW-0472">Membrane</keyword>
<feature type="chain" id="PRO_5043124711" evidence="2">
    <location>
        <begin position="24"/>
        <end position="118"/>
    </location>
</feature>
<evidence type="ECO:0000256" key="2">
    <source>
        <dbReference type="SAM" id="SignalP"/>
    </source>
</evidence>
<dbReference type="EMBL" id="UYSL01008378">
    <property type="protein sequence ID" value="VDL68047.1"/>
    <property type="molecule type" value="Genomic_DNA"/>
</dbReference>
<dbReference type="Proteomes" id="UP000271162">
    <property type="component" value="Unassembled WGS sequence"/>
</dbReference>
<gene>
    <name evidence="3" type="ORF">NBR_LOCUS4458</name>
</gene>
<reference evidence="5" key="1">
    <citation type="submission" date="2017-02" db="UniProtKB">
        <authorList>
            <consortium name="WormBaseParasite"/>
        </authorList>
    </citation>
    <scope>IDENTIFICATION</scope>
</reference>
<reference evidence="3 4" key="2">
    <citation type="submission" date="2018-11" db="EMBL/GenBank/DDBJ databases">
        <authorList>
            <consortium name="Pathogen Informatics"/>
        </authorList>
    </citation>
    <scope>NUCLEOTIDE SEQUENCE [LARGE SCALE GENOMIC DNA]</scope>
</reference>
<protein>
    <submittedName>
        <fullName evidence="5">Nose resistant to fluoxetine protein 6</fullName>
    </submittedName>
</protein>
<feature type="transmembrane region" description="Helical" evidence="1">
    <location>
        <begin position="69"/>
        <end position="86"/>
    </location>
</feature>
<keyword evidence="4" id="KW-1185">Reference proteome</keyword>
<organism evidence="5">
    <name type="scientific">Nippostrongylus brasiliensis</name>
    <name type="common">Rat hookworm</name>
    <dbReference type="NCBI Taxonomy" id="27835"/>
    <lineage>
        <taxon>Eukaryota</taxon>
        <taxon>Metazoa</taxon>
        <taxon>Ecdysozoa</taxon>
        <taxon>Nematoda</taxon>
        <taxon>Chromadorea</taxon>
        <taxon>Rhabditida</taxon>
        <taxon>Rhabditina</taxon>
        <taxon>Rhabditomorpha</taxon>
        <taxon>Strongyloidea</taxon>
        <taxon>Heligmosomidae</taxon>
        <taxon>Nippostrongylus</taxon>
    </lineage>
</organism>
<proteinExistence type="predicted"/>
<feature type="signal peptide" evidence="2">
    <location>
        <begin position="1"/>
        <end position="23"/>
    </location>
</feature>
<dbReference type="WBParaSite" id="NBR_0000445601-mRNA-1">
    <property type="protein sequence ID" value="NBR_0000445601-mRNA-1"/>
    <property type="gene ID" value="NBR_0000445601"/>
</dbReference>
<name>A0A0N4XPK4_NIPBR</name>
<evidence type="ECO:0000313" key="3">
    <source>
        <dbReference type="EMBL" id="VDL68047.1"/>
    </source>
</evidence>